<dbReference type="RefSeq" id="WP_314207400.1">
    <property type="nucleotide sequence ID" value="NZ_JAVTLL010000045.1"/>
</dbReference>
<proteinExistence type="predicted"/>
<gene>
    <name evidence="1" type="ORF">RQC66_41445</name>
</gene>
<name>A0ABU3M8T9_9ACTN</name>
<keyword evidence="2" id="KW-1185">Reference proteome</keyword>
<dbReference type="EMBL" id="JAVTLL010000045">
    <property type="protein sequence ID" value="MDT7847207.1"/>
    <property type="molecule type" value="Genomic_DNA"/>
</dbReference>
<accession>A0ABU3M8T9</accession>
<organism evidence="1 2">
    <name type="scientific">Streptomyces justiciae</name>
    <dbReference type="NCBI Taxonomy" id="2780140"/>
    <lineage>
        <taxon>Bacteria</taxon>
        <taxon>Bacillati</taxon>
        <taxon>Actinomycetota</taxon>
        <taxon>Actinomycetes</taxon>
        <taxon>Kitasatosporales</taxon>
        <taxon>Streptomycetaceae</taxon>
        <taxon>Streptomyces</taxon>
    </lineage>
</organism>
<dbReference type="Proteomes" id="UP001257948">
    <property type="component" value="Unassembled WGS sequence"/>
</dbReference>
<reference evidence="2" key="1">
    <citation type="submission" date="2023-07" db="EMBL/GenBank/DDBJ databases">
        <title>Draft genome sequence of the endophytic actinobacterium Streptomyces justiciae WPN32, a potential antibiotic producer.</title>
        <authorList>
            <person name="Yasawong M."/>
            <person name="Pana W."/>
            <person name="Ganta P."/>
            <person name="Santapan N."/>
            <person name="Songngamsuk T."/>
            <person name="Phatcharaharikarn M."/>
            <person name="Kerdtoob S."/>
            <person name="Nantapong N."/>
        </authorList>
    </citation>
    <scope>NUCLEOTIDE SEQUENCE [LARGE SCALE GENOMIC DNA]</scope>
    <source>
        <strain evidence="2">WPN32</strain>
    </source>
</reference>
<sequence>MARIQILELPVEHHGEDMITPYLLVIDEAPRDEAAFEALRQDLADNDLVARTGARAVLCFEGTMEIPANGTYPPDAHTMDVHVDGSLGSAIRSAAEETVRQMKARADSAATR</sequence>
<protein>
    <submittedName>
        <fullName evidence="1">Uncharacterized protein</fullName>
    </submittedName>
</protein>
<evidence type="ECO:0000313" key="2">
    <source>
        <dbReference type="Proteomes" id="UP001257948"/>
    </source>
</evidence>
<evidence type="ECO:0000313" key="1">
    <source>
        <dbReference type="EMBL" id="MDT7847207.1"/>
    </source>
</evidence>
<comment type="caution">
    <text evidence="1">The sequence shown here is derived from an EMBL/GenBank/DDBJ whole genome shotgun (WGS) entry which is preliminary data.</text>
</comment>